<evidence type="ECO:0000313" key="10">
    <source>
        <dbReference type="Proteomes" id="UP000460287"/>
    </source>
</evidence>
<evidence type="ECO:0000256" key="1">
    <source>
        <dbReference type="ARBA" id="ARBA00000677"/>
    </source>
</evidence>
<dbReference type="PROSITE" id="PS00761">
    <property type="entry name" value="SPASE_I_3"/>
    <property type="match status" value="1"/>
</dbReference>
<keyword evidence="7" id="KW-0812">Transmembrane</keyword>
<sequence length="174" mass="20004">MKRRVNMKKINIKISKRYLKDLIITIMLGITLSTVILSFFRITTINGHSMDNTLYDGQRLILSMKSYSFGKTPEYKDVIVFERKDLSTRYLVKRVIGVAGDRVAIKDNQLYINNKLINEDYIKEPMNMDDLDIVVPEGKVFVMGDNRNNSIDSRKCIIGFVDIEDEICGKVLGV</sequence>
<comment type="caution">
    <text evidence="9">The sequence shown here is derived from an EMBL/GenBank/DDBJ whole genome shotgun (WGS) entry which is preliminary data.</text>
</comment>
<reference evidence="9 10" key="1">
    <citation type="submission" date="2019-08" db="EMBL/GenBank/DDBJ databases">
        <title>In-depth cultivation of the pig gut microbiome towards novel bacterial diversity and tailored functional studies.</title>
        <authorList>
            <person name="Wylensek D."/>
            <person name="Hitch T.C.A."/>
            <person name="Clavel T."/>
        </authorList>
    </citation>
    <scope>NUCLEOTIDE SEQUENCE [LARGE SCALE GENOMIC DNA]</scope>
    <source>
        <strain evidence="9 10">WCA-383-APC-5B</strain>
    </source>
</reference>
<dbReference type="InterPro" id="IPR036286">
    <property type="entry name" value="LexA/Signal_pep-like_sf"/>
</dbReference>
<dbReference type="GO" id="GO:0005886">
    <property type="term" value="C:plasma membrane"/>
    <property type="evidence" value="ECO:0007669"/>
    <property type="project" value="UniProtKB-SubCell"/>
</dbReference>
<evidence type="ECO:0000259" key="8">
    <source>
        <dbReference type="Pfam" id="PF10502"/>
    </source>
</evidence>
<dbReference type="CDD" id="cd06530">
    <property type="entry name" value="S26_SPase_I"/>
    <property type="match status" value="1"/>
</dbReference>
<dbReference type="Gene3D" id="2.10.109.10">
    <property type="entry name" value="Umud Fragment, subunit A"/>
    <property type="match status" value="1"/>
</dbReference>
<accession>A0A7X2MYJ0</accession>
<dbReference type="Pfam" id="PF10502">
    <property type="entry name" value="Peptidase_S26"/>
    <property type="match status" value="1"/>
</dbReference>
<evidence type="ECO:0000256" key="3">
    <source>
        <dbReference type="ARBA" id="ARBA00009370"/>
    </source>
</evidence>
<dbReference type="GO" id="GO:0009003">
    <property type="term" value="F:signal peptidase activity"/>
    <property type="evidence" value="ECO:0007669"/>
    <property type="project" value="UniProtKB-EC"/>
</dbReference>
<evidence type="ECO:0000256" key="2">
    <source>
        <dbReference type="ARBA" id="ARBA00004401"/>
    </source>
</evidence>
<dbReference type="InterPro" id="IPR019533">
    <property type="entry name" value="Peptidase_S26"/>
</dbReference>
<keyword evidence="7" id="KW-0645">Protease</keyword>
<dbReference type="PANTHER" id="PTHR43390:SF1">
    <property type="entry name" value="CHLOROPLAST PROCESSING PEPTIDASE"/>
    <property type="match status" value="1"/>
</dbReference>
<evidence type="ECO:0000256" key="7">
    <source>
        <dbReference type="RuleBase" id="RU362042"/>
    </source>
</evidence>
<dbReference type="AlphaFoldDB" id="A0A7X2MYJ0"/>
<comment type="subcellular location">
    <subcellularLocation>
        <location evidence="2">Cell membrane</location>
        <topology evidence="2">Single-pass type II membrane protein</topology>
    </subcellularLocation>
    <subcellularLocation>
        <location evidence="7">Membrane</location>
        <topology evidence="7">Single-pass type II membrane protein</topology>
    </subcellularLocation>
</comment>
<evidence type="ECO:0000313" key="9">
    <source>
        <dbReference type="EMBL" id="MSR91451.1"/>
    </source>
</evidence>
<comment type="catalytic activity">
    <reaction evidence="1 7">
        <text>Cleavage of hydrophobic, N-terminal signal or leader sequences from secreted and periplasmic proteins.</text>
        <dbReference type="EC" id="3.4.21.89"/>
    </reaction>
</comment>
<dbReference type="GO" id="GO:0006465">
    <property type="term" value="P:signal peptide processing"/>
    <property type="evidence" value="ECO:0007669"/>
    <property type="project" value="InterPro"/>
</dbReference>
<protein>
    <recommendedName>
        <fullName evidence="4 7">Signal peptidase I</fullName>
        <ecNumber evidence="4 7">3.4.21.89</ecNumber>
    </recommendedName>
</protein>
<dbReference type="InterPro" id="IPR019758">
    <property type="entry name" value="Pept_S26A_signal_pept_1_CS"/>
</dbReference>
<evidence type="ECO:0000256" key="5">
    <source>
        <dbReference type="ARBA" id="ARBA00022801"/>
    </source>
</evidence>
<keyword evidence="7" id="KW-0472">Membrane</keyword>
<dbReference type="EC" id="3.4.21.89" evidence="4 7"/>
<name>A0A7X2MYJ0_9CLOT</name>
<keyword evidence="10" id="KW-1185">Reference proteome</keyword>
<dbReference type="PRINTS" id="PR00727">
    <property type="entry name" value="LEADERPTASE"/>
</dbReference>
<evidence type="ECO:0000256" key="6">
    <source>
        <dbReference type="PIRSR" id="PIRSR600223-1"/>
    </source>
</evidence>
<keyword evidence="7" id="KW-1133">Transmembrane helix</keyword>
<feature type="active site" evidence="6">
    <location>
        <position position="93"/>
    </location>
</feature>
<feature type="domain" description="Peptidase S26" evidence="8">
    <location>
        <begin position="22"/>
        <end position="171"/>
    </location>
</feature>
<dbReference type="NCBIfam" id="TIGR02227">
    <property type="entry name" value="sigpep_I_bact"/>
    <property type="match status" value="1"/>
</dbReference>
<dbReference type="Proteomes" id="UP000460287">
    <property type="component" value="Unassembled WGS sequence"/>
</dbReference>
<dbReference type="InterPro" id="IPR000223">
    <property type="entry name" value="Pept_S26A_signal_pept_1"/>
</dbReference>
<organism evidence="9 10">
    <name type="scientific">Inconstantimicrobium porci</name>
    <dbReference type="NCBI Taxonomy" id="2652291"/>
    <lineage>
        <taxon>Bacteria</taxon>
        <taxon>Bacillati</taxon>
        <taxon>Bacillota</taxon>
        <taxon>Clostridia</taxon>
        <taxon>Eubacteriales</taxon>
        <taxon>Clostridiaceae</taxon>
        <taxon>Inconstantimicrobium</taxon>
    </lineage>
</organism>
<keyword evidence="5 7" id="KW-0378">Hydrolase</keyword>
<dbReference type="GO" id="GO:0004252">
    <property type="term" value="F:serine-type endopeptidase activity"/>
    <property type="evidence" value="ECO:0007669"/>
    <property type="project" value="InterPro"/>
</dbReference>
<dbReference type="SUPFAM" id="SSF51306">
    <property type="entry name" value="LexA/Signal peptidase"/>
    <property type="match status" value="1"/>
</dbReference>
<feature type="transmembrane region" description="Helical" evidence="7">
    <location>
        <begin position="21"/>
        <end position="40"/>
    </location>
</feature>
<feature type="active site" evidence="6">
    <location>
        <position position="49"/>
    </location>
</feature>
<proteinExistence type="inferred from homology"/>
<evidence type="ECO:0000256" key="4">
    <source>
        <dbReference type="ARBA" id="ARBA00013208"/>
    </source>
</evidence>
<dbReference type="PANTHER" id="PTHR43390">
    <property type="entry name" value="SIGNAL PEPTIDASE I"/>
    <property type="match status" value="1"/>
</dbReference>
<gene>
    <name evidence="9" type="primary">lepB</name>
    <name evidence="9" type="ORF">FYJ33_08505</name>
</gene>
<comment type="similarity">
    <text evidence="3 7">Belongs to the peptidase S26 family.</text>
</comment>
<dbReference type="EMBL" id="VULX01000011">
    <property type="protein sequence ID" value="MSR91451.1"/>
    <property type="molecule type" value="Genomic_DNA"/>
</dbReference>